<dbReference type="OrthoDB" id="9798965at2"/>
<evidence type="ECO:0000256" key="4">
    <source>
        <dbReference type="ARBA" id="ARBA00022683"/>
    </source>
</evidence>
<dbReference type="CDD" id="cd00367">
    <property type="entry name" value="PTS-HPr_like"/>
    <property type="match status" value="1"/>
</dbReference>
<dbReference type="InterPro" id="IPR000032">
    <property type="entry name" value="HPr-like"/>
</dbReference>
<comment type="similarity">
    <text evidence="2">Belongs to the HPr family.</text>
</comment>
<dbReference type="Pfam" id="PF00381">
    <property type="entry name" value="PTS-HPr"/>
    <property type="match status" value="1"/>
</dbReference>
<organism evidence="6 7">
    <name type="scientific">Solilutibacter silvestris</name>
    <dbReference type="NCBI Taxonomy" id="1645665"/>
    <lineage>
        <taxon>Bacteria</taxon>
        <taxon>Pseudomonadati</taxon>
        <taxon>Pseudomonadota</taxon>
        <taxon>Gammaproteobacteria</taxon>
        <taxon>Lysobacterales</taxon>
        <taxon>Lysobacteraceae</taxon>
        <taxon>Solilutibacter</taxon>
    </lineage>
</organism>
<evidence type="ECO:0000256" key="2">
    <source>
        <dbReference type="ARBA" id="ARBA00010736"/>
    </source>
</evidence>
<feature type="domain" description="HPr" evidence="5">
    <location>
        <begin position="1"/>
        <end position="88"/>
    </location>
</feature>
<keyword evidence="4" id="KW-0598">Phosphotransferase system</keyword>
<keyword evidence="7" id="KW-1185">Reference proteome</keyword>
<dbReference type="Proteomes" id="UP000236220">
    <property type="component" value="Unassembled WGS sequence"/>
</dbReference>
<dbReference type="PRINTS" id="PR00107">
    <property type="entry name" value="PHOSPHOCPHPR"/>
</dbReference>
<evidence type="ECO:0000313" key="6">
    <source>
        <dbReference type="EMBL" id="PNS09367.1"/>
    </source>
</evidence>
<dbReference type="AlphaFoldDB" id="A0A2K1Q344"/>
<dbReference type="PROSITE" id="PS00369">
    <property type="entry name" value="PTS_HPR_HIS"/>
    <property type="match status" value="1"/>
</dbReference>
<proteinExistence type="inferred from homology"/>
<dbReference type="PANTHER" id="PTHR33705">
    <property type="entry name" value="PHOSPHOCARRIER PROTEIN HPR"/>
    <property type="match status" value="1"/>
</dbReference>
<dbReference type="PROSITE" id="PS00589">
    <property type="entry name" value="PTS_HPR_SER"/>
    <property type="match status" value="1"/>
</dbReference>
<reference evidence="6 7" key="1">
    <citation type="submission" date="2017-08" db="EMBL/GenBank/DDBJ databases">
        <title>Lysobacter sylvestris genome.</title>
        <authorList>
            <person name="Zhang D.-C."/>
            <person name="Albuquerque L."/>
            <person name="Franca L."/>
            <person name="Froufe H.J.C."/>
            <person name="Barroso C."/>
            <person name="Egas C."/>
            <person name="Da Costa M."/>
            <person name="Margesin R."/>
        </authorList>
    </citation>
    <scope>NUCLEOTIDE SEQUENCE [LARGE SCALE GENOMIC DNA]</scope>
    <source>
        <strain evidence="6 7">AM20-91</strain>
    </source>
</reference>
<dbReference type="InterPro" id="IPR050399">
    <property type="entry name" value="HPr"/>
</dbReference>
<dbReference type="InterPro" id="IPR035895">
    <property type="entry name" value="HPr-like_sf"/>
</dbReference>
<dbReference type="SUPFAM" id="SSF55594">
    <property type="entry name" value="HPr-like"/>
    <property type="match status" value="1"/>
</dbReference>
<accession>A0A2K1Q344</accession>
<dbReference type="PROSITE" id="PS51350">
    <property type="entry name" value="PTS_HPR_DOM"/>
    <property type="match status" value="1"/>
</dbReference>
<dbReference type="InterPro" id="IPR001020">
    <property type="entry name" value="PTS_HPr_His_P_site"/>
</dbReference>
<dbReference type="EMBL" id="NPZB01000001">
    <property type="protein sequence ID" value="PNS09367.1"/>
    <property type="molecule type" value="Genomic_DNA"/>
</dbReference>
<evidence type="ECO:0000259" key="5">
    <source>
        <dbReference type="PROSITE" id="PS51350"/>
    </source>
</evidence>
<comment type="caution">
    <text evidence="6">The sequence shown here is derived from an EMBL/GenBank/DDBJ whole genome shotgun (WGS) entry which is preliminary data.</text>
</comment>
<comment type="subcellular location">
    <subcellularLocation>
        <location evidence="1">Cytoplasm</location>
    </subcellularLocation>
</comment>
<evidence type="ECO:0000313" key="7">
    <source>
        <dbReference type="Proteomes" id="UP000236220"/>
    </source>
</evidence>
<dbReference type="GO" id="GO:0009401">
    <property type="term" value="P:phosphoenolpyruvate-dependent sugar phosphotransferase system"/>
    <property type="evidence" value="ECO:0007669"/>
    <property type="project" value="UniProtKB-KW"/>
</dbReference>
<evidence type="ECO:0000256" key="3">
    <source>
        <dbReference type="ARBA" id="ARBA00022490"/>
    </source>
</evidence>
<dbReference type="PANTHER" id="PTHR33705:SF2">
    <property type="entry name" value="PHOSPHOCARRIER PROTEIN NPR"/>
    <property type="match status" value="1"/>
</dbReference>
<dbReference type="Gene3D" id="3.30.1340.10">
    <property type="entry name" value="HPr-like"/>
    <property type="match status" value="1"/>
</dbReference>
<protein>
    <submittedName>
        <fullName evidence="6">Phosphocarrier HPr protein</fullName>
    </submittedName>
</protein>
<name>A0A2K1Q344_9GAMM</name>
<evidence type="ECO:0000256" key="1">
    <source>
        <dbReference type="ARBA" id="ARBA00004496"/>
    </source>
</evidence>
<gene>
    <name evidence="6" type="ORF">Lysil_0996</name>
</gene>
<dbReference type="RefSeq" id="WP_103074423.1">
    <property type="nucleotide sequence ID" value="NZ_NPZB01000001.1"/>
</dbReference>
<dbReference type="InterPro" id="IPR002114">
    <property type="entry name" value="PTS_HPr_Ser_P_site"/>
</dbReference>
<dbReference type="NCBIfam" id="TIGR01003">
    <property type="entry name" value="PTS_HPr_family"/>
    <property type="match status" value="1"/>
</dbReference>
<sequence>MIEREIPVINKLGLHARASAKLVQTTTPFKSRIMLAARGREIDAKSIMGVMMLAAGVGSVVVVRAEGDDAEAAVAAVVDLFARRFDEGE</sequence>
<dbReference type="GO" id="GO:0005737">
    <property type="term" value="C:cytoplasm"/>
    <property type="evidence" value="ECO:0007669"/>
    <property type="project" value="UniProtKB-SubCell"/>
</dbReference>
<keyword evidence="3" id="KW-0963">Cytoplasm</keyword>